<gene>
    <name evidence="2" type="ORF">NG895_06560</name>
</gene>
<dbReference type="AlphaFoldDB" id="A0A9X2FC14"/>
<dbReference type="Pfam" id="PF02082">
    <property type="entry name" value="Rrf2"/>
    <property type="match status" value="1"/>
</dbReference>
<dbReference type="PANTHER" id="PTHR33221">
    <property type="entry name" value="WINGED HELIX-TURN-HELIX TRANSCRIPTIONAL REGULATOR, RRF2 FAMILY"/>
    <property type="match status" value="1"/>
</dbReference>
<dbReference type="Gene3D" id="1.10.10.10">
    <property type="entry name" value="Winged helix-like DNA-binding domain superfamily/Winged helix DNA-binding domain"/>
    <property type="match status" value="1"/>
</dbReference>
<evidence type="ECO:0000256" key="1">
    <source>
        <dbReference type="SAM" id="MobiDB-lite"/>
    </source>
</evidence>
<dbReference type="Proteomes" id="UP001155241">
    <property type="component" value="Unassembled WGS sequence"/>
</dbReference>
<dbReference type="PROSITE" id="PS51197">
    <property type="entry name" value="HTH_RRF2_2"/>
    <property type="match status" value="1"/>
</dbReference>
<dbReference type="RefSeq" id="WP_252851668.1">
    <property type="nucleotide sequence ID" value="NZ_JAMXLR010000024.1"/>
</dbReference>
<reference evidence="2" key="1">
    <citation type="submission" date="2022-06" db="EMBL/GenBank/DDBJ databases">
        <title>Aeoliella straminimaris, a novel planctomycete from sediments.</title>
        <authorList>
            <person name="Vitorino I.R."/>
            <person name="Lage O.M."/>
        </authorList>
    </citation>
    <scope>NUCLEOTIDE SEQUENCE</scope>
    <source>
        <strain evidence="2">ICT_H6.2</strain>
    </source>
</reference>
<dbReference type="EMBL" id="JAMXLR010000024">
    <property type="protein sequence ID" value="MCO6043564.1"/>
    <property type="molecule type" value="Genomic_DNA"/>
</dbReference>
<dbReference type="PROSITE" id="PS01332">
    <property type="entry name" value="HTH_RRF2_1"/>
    <property type="match status" value="1"/>
</dbReference>
<dbReference type="GO" id="GO:0005829">
    <property type="term" value="C:cytosol"/>
    <property type="evidence" value="ECO:0007669"/>
    <property type="project" value="TreeGrafter"/>
</dbReference>
<feature type="region of interest" description="Disordered" evidence="1">
    <location>
        <begin position="130"/>
        <end position="173"/>
    </location>
</feature>
<dbReference type="InterPro" id="IPR000944">
    <property type="entry name" value="Tscrpt_reg_Rrf2"/>
</dbReference>
<dbReference type="SUPFAM" id="SSF46785">
    <property type="entry name" value="Winged helix' DNA-binding domain"/>
    <property type="match status" value="1"/>
</dbReference>
<dbReference type="InterPro" id="IPR036388">
    <property type="entry name" value="WH-like_DNA-bd_sf"/>
</dbReference>
<dbReference type="InterPro" id="IPR030489">
    <property type="entry name" value="TR_Rrf2-type_CS"/>
</dbReference>
<organism evidence="2 3">
    <name type="scientific">Aeoliella straminimaris</name>
    <dbReference type="NCBI Taxonomy" id="2954799"/>
    <lineage>
        <taxon>Bacteria</taxon>
        <taxon>Pseudomonadati</taxon>
        <taxon>Planctomycetota</taxon>
        <taxon>Planctomycetia</taxon>
        <taxon>Pirellulales</taxon>
        <taxon>Lacipirellulaceae</taxon>
        <taxon>Aeoliella</taxon>
    </lineage>
</organism>
<feature type="compositionally biased region" description="Polar residues" evidence="1">
    <location>
        <begin position="132"/>
        <end position="150"/>
    </location>
</feature>
<dbReference type="InterPro" id="IPR036390">
    <property type="entry name" value="WH_DNA-bd_sf"/>
</dbReference>
<evidence type="ECO:0000313" key="3">
    <source>
        <dbReference type="Proteomes" id="UP001155241"/>
    </source>
</evidence>
<comment type="caution">
    <text evidence="2">The sequence shown here is derived from an EMBL/GenBank/DDBJ whole genome shotgun (WGS) entry which is preliminary data.</text>
</comment>
<dbReference type="NCBIfam" id="TIGR00738">
    <property type="entry name" value="rrf2_super"/>
    <property type="match status" value="1"/>
</dbReference>
<dbReference type="PANTHER" id="PTHR33221:SF15">
    <property type="entry name" value="HTH-TYPE TRANSCRIPTIONAL REGULATOR YWGB-RELATED"/>
    <property type="match status" value="1"/>
</dbReference>
<evidence type="ECO:0000313" key="2">
    <source>
        <dbReference type="EMBL" id="MCO6043564.1"/>
    </source>
</evidence>
<proteinExistence type="predicted"/>
<dbReference type="GO" id="GO:0003700">
    <property type="term" value="F:DNA-binding transcription factor activity"/>
    <property type="evidence" value="ECO:0007669"/>
    <property type="project" value="TreeGrafter"/>
</dbReference>
<protein>
    <submittedName>
        <fullName evidence="2">Rrf2 family transcriptional regulator</fullName>
    </submittedName>
</protein>
<accession>A0A9X2FC14</accession>
<sequence>MKVSRSMAYAVQALQQLAIADSKSPIPCNLLAREGQMPERFLLQILRTLVNNGLLNSIRGVEGGYVLAKPAEEISLLDVFEAFDTPIVPSIPPLPSLSEYSRTQMSQSMNRLAGLVRGELSQTSIADLLEPTSESTTDSAPQPTAQSQGVPQPKIPAQPHVPAQPVTQSPSEV</sequence>
<keyword evidence="3" id="KW-1185">Reference proteome</keyword>
<name>A0A9X2FC14_9BACT</name>